<comment type="caution">
    <text evidence="3">Lacks conserved residue(s) required for the propagation of feature annotation.</text>
</comment>
<comment type="caution">
    <text evidence="6">The sequence shown here is derived from an EMBL/GenBank/DDBJ whole genome shotgun (WGS) entry which is preliminary data.</text>
</comment>
<dbReference type="Pfam" id="PF00708">
    <property type="entry name" value="Acylphosphatase"/>
    <property type="match status" value="1"/>
</dbReference>
<gene>
    <name evidence="6" type="ORF">H9820_11115</name>
</gene>
<name>A0A9D1ZPM5_9LACO</name>
<dbReference type="PROSITE" id="PS51160">
    <property type="entry name" value="ACYLPHOSPHATASE_3"/>
    <property type="match status" value="1"/>
</dbReference>
<proteinExistence type="inferred from homology"/>
<keyword evidence="6" id="KW-0378">Hydrolase</keyword>
<dbReference type="InterPro" id="IPR036046">
    <property type="entry name" value="Acylphosphatase-like_dom_sf"/>
</dbReference>
<dbReference type="AlphaFoldDB" id="A0A9D1ZPM5"/>
<reference evidence="6" key="1">
    <citation type="journal article" date="2021" name="PeerJ">
        <title>Extensive microbial diversity within the chicken gut microbiome revealed by metagenomics and culture.</title>
        <authorList>
            <person name="Gilroy R."/>
            <person name="Ravi A."/>
            <person name="Getino M."/>
            <person name="Pursley I."/>
            <person name="Horton D.L."/>
            <person name="Alikhan N.F."/>
            <person name="Baker D."/>
            <person name="Gharbi K."/>
            <person name="Hall N."/>
            <person name="Watson M."/>
            <person name="Adriaenssens E.M."/>
            <person name="Foster-Nyarko E."/>
            <person name="Jarju S."/>
            <person name="Secka A."/>
            <person name="Antonio M."/>
            <person name="Oren A."/>
            <person name="Chaudhuri R.R."/>
            <person name="La Ragione R."/>
            <person name="Hildebrand F."/>
            <person name="Pallen M.J."/>
        </authorList>
    </citation>
    <scope>NUCLEOTIDE SEQUENCE</scope>
    <source>
        <strain evidence="6">3204</strain>
    </source>
</reference>
<dbReference type="SUPFAM" id="SSF54975">
    <property type="entry name" value="Acylphosphatase/BLUF domain-like"/>
    <property type="match status" value="1"/>
</dbReference>
<comment type="similarity">
    <text evidence="4">Belongs to the acylphosphatase family.</text>
</comment>
<evidence type="ECO:0000259" key="5">
    <source>
        <dbReference type="PROSITE" id="PS51160"/>
    </source>
</evidence>
<protein>
    <recommendedName>
        <fullName evidence="1">Acylphosphatase</fullName>
    </recommendedName>
    <alternativeName>
        <fullName evidence="2">Acylphosphate phosphohydrolase</fullName>
    </alternativeName>
</protein>
<dbReference type="GO" id="GO:0016787">
    <property type="term" value="F:hydrolase activity"/>
    <property type="evidence" value="ECO:0007669"/>
    <property type="project" value="UniProtKB-KW"/>
</dbReference>
<feature type="domain" description="Acylphosphatase-like" evidence="5">
    <location>
        <begin position="2"/>
        <end position="87"/>
    </location>
</feature>
<accession>A0A9D1ZPM5</accession>
<evidence type="ECO:0000313" key="7">
    <source>
        <dbReference type="Proteomes" id="UP000824013"/>
    </source>
</evidence>
<dbReference type="EMBL" id="DXCM01000085">
    <property type="protein sequence ID" value="HIY93469.1"/>
    <property type="molecule type" value="Genomic_DNA"/>
</dbReference>
<evidence type="ECO:0000313" key="6">
    <source>
        <dbReference type="EMBL" id="HIY93469.1"/>
    </source>
</evidence>
<evidence type="ECO:0000256" key="1">
    <source>
        <dbReference type="ARBA" id="ARBA00015991"/>
    </source>
</evidence>
<dbReference type="Proteomes" id="UP000824013">
    <property type="component" value="Unassembled WGS sequence"/>
</dbReference>
<evidence type="ECO:0000256" key="4">
    <source>
        <dbReference type="RuleBase" id="RU004168"/>
    </source>
</evidence>
<reference evidence="6" key="2">
    <citation type="submission" date="2021-04" db="EMBL/GenBank/DDBJ databases">
        <authorList>
            <person name="Gilroy R."/>
        </authorList>
    </citation>
    <scope>NUCLEOTIDE SEQUENCE</scope>
    <source>
        <strain evidence="6">3204</strain>
    </source>
</reference>
<dbReference type="InterPro" id="IPR001792">
    <property type="entry name" value="Acylphosphatase-like_dom"/>
</dbReference>
<evidence type="ECO:0000256" key="2">
    <source>
        <dbReference type="ARBA" id="ARBA00032904"/>
    </source>
</evidence>
<dbReference type="Gene3D" id="3.30.70.100">
    <property type="match status" value="1"/>
</dbReference>
<sequence length="87" mass="9858">MRKEIYLYGDTSFGGAKYFAQQNAMTLNLTGLSKKDKEKIIIEVQGPESTLDKYLKKVSKGSPFFKVTKVESKDIDEVSKEKTFAIK</sequence>
<evidence type="ECO:0000256" key="3">
    <source>
        <dbReference type="PROSITE-ProRule" id="PRU00520"/>
    </source>
</evidence>
<organism evidence="6 7">
    <name type="scientific">Candidatus Companilactobacillus pullicola</name>
    <dbReference type="NCBI Taxonomy" id="2838523"/>
    <lineage>
        <taxon>Bacteria</taxon>
        <taxon>Bacillati</taxon>
        <taxon>Bacillota</taxon>
        <taxon>Bacilli</taxon>
        <taxon>Lactobacillales</taxon>
        <taxon>Lactobacillaceae</taxon>
        <taxon>Companilactobacillus</taxon>
    </lineage>
</organism>